<evidence type="ECO:0000313" key="2">
    <source>
        <dbReference type="EMBL" id="CEF62361.1"/>
    </source>
</evidence>
<reference evidence="4" key="3">
    <citation type="submission" date="2020-12" db="UniProtKB">
        <authorList>
            <consortium name="WormBaseParasite"/>
        </authorList>
    </citation>
    <scope>IDENTIFICATION</scope>
</reference>
<sequence>MLPKIGAVKIFVFLLIAITIVQSKENKVVDEVDGMYDDDYKLYAPPNMIRLARFYSMYNKPSSAEDVMVGGNVYDKRRDRPRPMRFGK</sequence>
<evidence type="ECO:0000313" key="5">
    <source>
        <dbReference type="WormBase" id="SRAE_1000063400"/>
    </source>
</evidence>
<proteinExistence type="predicted"/>
<evidence type="ECO:0000313" key="3">
    <source>
        <dbReference type="Proteomes" id="UP000035682"/>
    </source>
</evidence>
<dbReference type="AlphaFoldDB" id="A0A090KY57"/>
<dbReference type="EMBL" id="LN609528">
    <property type="protein sequence ID" value="CEF62361.1"/>
    <property type="molecule type" value="Genomic_DNA"/>
</dbReference>
<dbReference type="Proteomes" id="UP000035682">
    <property type="component" value="Unplaced"/>
</dbReference>
<name>A0A090KY57_STRRB</name>
<dbReference type="WormBase" id="SRAE_1000063400">
    <property type="protein sequence ID" value="SRP04155"/>
    <property type="gene ID" value="WBGene00257231"/>
</dbReference>
<evidence type="ECO:0000256" key="1">
    <source>
        <dbReference type="SAM" id="SignalP"/>
    </source>
</evidence>
<reference evidence="3" key="1">
    <citation type="submission" date="2014-09" db="EMBL/GenBank/DDBJ databases">
        <authorList>
            <person name="Martin A.A."/>
        </authorList>
    </citation>
    <scope>NUCLEOTIDE SEQUENCE</scope>
    <source>
        <strain evidence="3">ED321</strain>
    </source>
</reference>
<feature type="signal peptide" evidence="1">
    <location>
        <begin position="1"/>
        <end position="23"/>
    </location>
</feature>
<dbReference type="CTD" id="36374726"/>
<keyword evidence="3" id="KW-1185">Reference proteome</keyword>
<feature type="chain" id="PRO_5015030266" evidence="1">
    <location>
        <begin position="24"/>
        <end position="88"/>
    </location>
</feature>
<evidence type="ECO:0000313" key="4">
    <source>
        <dbReference type="WBParaSite" id="SRAE_1000063400.1"/>
    </source>
</evidence>
<gene>
    <name evidence="2 4 5" type="ORF">SRAE_1000063400</name>
</gene>
<dbReference type="RefSeq" id="XP_024501563.1">
    <property type="nucleotide sequence ID" value="XM_024647491.1"/>
</dbReference>
<accession>A0A090KY57</accession>
<reference evidence="2" key="2">
    <citation type="submission" date="2014-09" db="EMBL/GenBank/DDBJ databases">
        <authorList>
            <person name="Aslett A.Martin."/>
        </authorList>
    </citation>
    <scope>NUCLEOTIDE SEQUENCE</scope>
    <source>
        <strain evidence="2">ED321 Heterogonic</strain>
    </source>
</reference>
<dbReference type="GeneID" id="36374726"/>
<organism evidence="2">
    <name type="scientific">Strongyloides ratti</name>
    <name type="common">Parasitic roundworm</name>
    <dbReference type="NCBI Taxonomy" id="34506"/>
    <lineage>
        <taxon>Eukaryota</taxon>
        <taxon>Metazoa</taxon>
        <taxon>Ecdysozoa</taxon>
        <taxon>Nematoda</taxon>
        <taxon>Chromadorea</taxon>
        <taxon>Rhabditida</taxon>
        <taxon>Tylenchina</taxon>
        <taxon>Panagrolaimomorpha</taxon>
        <taxon>Strongyloidoidea</taxon>
        <taxon>Strongyloididae</taxon>
        <taxon>Strongyloides</taxon>
    </lineage>
</organism>
<dbReference type="WBParaSite" id="SRAE_1000063400.1">
    <property type="protein sequence ID" value="SRAE_1000063400.1"/>
    <property type="gene ID" value="WBGene00257231"/>
</dbReference>
<keyword evidence="1" id="KW-0732">Signal</keyword>
<protein>
    <submittedName>
        <fullName evidence="2 4">Uncharacterized protein</fullName>
    </submittedName>
</protein>